<dbReference type="AlphaFoldDB" id="A0A918UNY9"/>
<keyword evidence="3" id="KW-1185">Reference proteome</keyword>
<reference evidence="2" key="1">
    <citation type="journal article" date="2014" name="Int. J. Syst. Evol. Microbiol.">
        <title>Complete genome sequence of Corynebacterium casei LMG S-19264T (=DSM 44701T), isolated from a smear-ripened cheese.</title>
        <authorList>
            <consortium name="US DOE Joint Genome Institute (JGI-PGF)"/>
            <person name="Walter F."/>
            <person name="Albersmeier A."/>
            <person name="Kalinowski J."/>
            <person name="Ruckert C."/>
        </authorList>
    </citation>
    <scope>NUCLEOTIDE SEQUENCE</scope>
    <source>
        <strain evidence="2">JCM 4988</strain>
    </source>
</reference>
<evidence type="ECO:0000313" key="2">
    <source>
        <dbReference type="EMBL" id="GGZ23674.1"/>
    </source>
</evidence>
<accession>A0A918UNY9</accession>
<dbReference type="Proteomes" id="UP000630936">
    <property type="component" value="Unassembled WGS sequence"/>
</dbReference>
<reference evidence="2" key="2">
    <citation type="submission" date="2020-09" db="EMBL/GenBank/DDBJ databases">
        <authorList>
            <person name="Sun Q."/>
            <person name="Ohkuma M."/>
        </authorList>
    </citation>
    <scope>NUCLEOTIDE SEQUENCE</scope>
    <source>
        <strain evidence="2">JCM 4988</strain>
    </source>
</reference>
<evidence type="ECO:0000313" key="3">
    <source>
        <dbReference type="Proteomes" id="UP000630936"/>
    </source>
</evidence>
<protein>
    <submittedName>
        <fullName evidence="2">Uncharacterized protein</fullName>
    </submittedName>
</protein>
<sequence>MSQLTDLKLASEEAAVRAVVLAVASHFTETRPTEALERQDLLVAFGASAYKLTDRSISGGADTIARIALDASPEPTSGLTRGEYALWLRKHIAETDQAWGGDADERVIPTLPRPRTEPTPTPTGVPKGGRA</sequence>
<gene>
    <name evidence="2" type="ORF">GCM10010387_16090</name>
</gene>
<dbReference type="EMBL" id="BMWG01000003">
    <property type="protein sequence ID" value="GGZ23674.1"/>
    <property type="molecule type" value="Genomic_DNA"/>
</dbReference>
<evidence type="ECO:0000256" key="1">
    <source>
        <dbReference type="SAM" id="MobiDB-lite"/>
    </source>
</evidence>
<organism evidence="2 3">
    <name type="scientific">Streptomyces inusitatus</name>
    <dbReference type="NCBI Taxonomy" id="68221"/>
    <lineage>
        <taxon>Bacteria</taxon>
        <taxon>Bacillati</taxon>
        <taxon>Actinomycetota</taxon>
        <taxon>Actinomycetes</taxon>
        <taxon>Kitasatosporales</taxon>
        <taxon>Streptomycetaceae</taxon>
        <taxon>Streptomyces</taxon>
    </lineage>
</organism>
<feature type="region of interest" description="Disordered" evidence="1">
    <location>
        <begin position="99"/>
        <end position="131"/>
    </location>
</feature>
<name>A0A918UNY9_9ACTN</name>
<dbReference type="RefSeq" id="WP_190122228.1">
    <property type="nucleotide sequence ID" value="NZ_BMWG01000003.1"/>
</dbReference>
<proteinExistence type="predicted"/>
<comment type="caution">
    <text evidence="2">The sequence shown here is derived from an EMBL/GenBank/DDBJ whole genome shotgun (WGS) entry which is preliminary data.</text>
</comment>